<protein>
    <submittedName>
        <fullName evidence="1">Uncharacterized protein</fullName>
    </submittedName>
</protein>
<name>A0A7M1AV41_9BACT</name>
<organism evidence="1 2">
    <name type="scientific">Sulfurimonas marina</name>
    <dbReference type="NCBI Taxonomy" id="2590551"/>
    <lineage>
        <taxon>Bacteria</taxon>
        <taxon>Pseudomonadati</taxon>
        <taxon>Campylobacterota</taxon>
        <taxon>Epsilonproteobacteria</taxon>
        <taxon>Campylobacterales</taxon>
        <taxon>Sulfurimonadaceae</taxon>
        <taxon>Sulfurimonas</taxon>
    </lineage>
</organism>
<evidence type="ECO:0000313" key="1">
    <source>
        <dbReference type="EMBL" id="QOP41299.1"/>
    </source>
</evidence>
<dbReference type="RefSeq" id="WP_193112614.1">
    <property type="nucleotide sequence ID" value="NZ_CP041165.1"/>
</dbReference>
<keyword evidence="2" id="KW-1185">Reference proteome</keyword>
<dbReference type="KEGG" id="smax:FJR03_05900"/>
<dbReference type="Proteomes" id="UP000593910">
    <property type="component" value="Chromosome"/>
</dbReference>
<gene>
    <name evidence="1" type="ORF">FJR03_05900</name>
</gene>
<reference evidence="1 2" key="1">
    <citation type="submission" date="2019-06" db="EMBL/GenBank/DDBJ databases">
        <title>Sulfurimonas gotlandica sp. nov., a chemoautotrophic and psychrotolerant epsilonproteobacterium isolated from a pelagic redoxcline, and an emended description of the genus Sulfurimonas.</title>
        <authorList>
            <person name="Wang S."/>
            <person name="Jiang L."/>
            <person name="Shao Z."/>
        </authorList>
    </citation>
    <scope>NUCLEOTIDE SEQUENCE [LARGE SCALE GENOMIC DNA]</scope>
    <source>
        <strain evidence="1 2">B2</strain>
    </source>
</reference>
<dbReference type="AlphaFoldDB" id="A0A7M1AV41"/>
<evidence type="ECO:0000313" key="2">
    <source>
        <dbReference type="Proteomes" id="UP000593910"/>
    </source>
</evidence>
<proteinExistence type="predicted"/>
<dbReference type="EMBL" id="CP041165">
    <property type="protein sequence ID" value="QOP41299.1"/>
    <property type="molecule type" value="Genomic_DNA"/>
</dbReference>
<sequence>MFKKILLSVSIIFFCTSCSSPHINYNNHTIKLINKEKAIVKIPGQSIYKGILKLSNIKIGRNIYLADSGDILTVEELKAAPGYKFDGNIQNIVRIGFNNYKYHKKYTKGNISIFALEENNSDGAIVYLIIENINRKRIKLVYGATKDIFEESVKALKDEKFIYSVKAYNKSKMSVSDINVKQYIKTTWSEKDIILNGLIYKDGGYFQKPIK</sequence>
<accession>A0A7M1AV41</accession>